<reference evidence="1" key="1">
    <citation type="submission" date="2019-08" db="EMBL/GenBank/DDBJ databases">
        <authorList>
            <person name="Kucharzyk K."/>
            <person name="Murdoch R.W."/>
            <person name="Higgins S."/>
            <person name="Loffler F."/>
        </authorList>
    </citation>
    <scope>NUCLEOTIDE SEQUENCE</scope>
</reference>
<comment type="caution">
    <text evidence="1">The sequence shown here is derived from an EMBL/GenBank/DDBJ whole genome shotgun (WGS) entry which is preliminary data.</text>
</comment>
<evidence type="ECO:0000313" key="1">
    <source>
        <dbReference type="EMBL" id="MPM78958.1"/>
    </source>
</evidence>
<proteinExistence type="predicted"/>
<dbReference type="AlphaFoldDB" id="A0A645CPY2"/>
<gene>
    <name evidence="1" type="ORF">SDC9_125973</name>
</gene>
<organism evidence="1">
    <name type="scientific">bioreactor metagenome</name>
    <dbReference type="NCBI Taxonomy" id="1076179"/>
    <lineage>
        <taxon>unclassified sequences</taxon>
        <taxon>metagenomes</taxon>
        <taxon>ecological metagenomes</taxon>
    </lineage>
</organism>
<accession>A0A645CPY2</accession>
<dbReference type="EMBL" id="VSSQ01029012">
    <property type="protein sequence ID" value="MPM78958.1"/>
    <property type="molecule type" value="Genomic_DNA"/>
</dbReference>
<protein>
    <submittedName>
        <fullName evidence="1">Uncharacterized protein</fullName>
    </submittedName>
</protein>
<name>A0A645CPY2_9ZZZZ</name>
<sequence>MQFLLVVSFIIAVSFKQLLDIGGNKERTSVRDMPFELAHINVDACQIKISKMKIGIGDRFKPTNNISVLVLRIATDKERFYIGEQIFLFFDITKTFRILNSDNGQLLVGNKALEVIYKVK</sequence>